<dbReference type="Proteomes" id="UP000650467">
    <property type="component" value="Unassembled WGS sequence"/>
</dbReference>
<dbReference type="PRINTS" id="PR01217">
    <property type="entry name" value="PRICHEXTENSN"/>
</dbReference>
<dbReference type="Gene3D" id="1.10.10.1940">
    <property type="match status" value="2"/>
</dbReference>
<gene>
    <name evidence="3" type="ORF">HXX76_002643</name>
</gene>
<comment type="caution">
    <text evidence="3">The sequence shown here is derived from an EMBL/GenBank/DDBJ whole genome shotgun (WGS) entry which is preliminary data.</text>
</comment>
<feature type="domain" description="ShKT" evidence="2">
    <location>
        <begin position="543"/>
        <end position="577"/>
    </location>
</feature>
<dbReference type="Pfam" id="PF01549">
    <property type="entry name" value="ShK"/>
    <property type="match status" value="5"/>
</dbReference>
<dbReference type="PANTHER" id="PTHR21724:SF109">
    <property type="entry name" value="SHKT DOMAIN-CONTAINING PROTEIN"/>
    <property type="match status" value="1"/>
</dbReference>
<evidence type="ECO:0000313" key="3">
    <source>
        <dbReference type="EMBL" id="KAG2442557.1"/>
    </source>
</evidence>
<feature type="compositionally biased region" description="Low complexity" evidence="1">
    <location>
        <begin position="43"/>
        <end position="53"/>
    </location>
</feature>
<feature type="domain" description="ShKT" evidence="2">
    <location>
        <begin position="586"/>
        <end position="620"/>
    </location>
</feature>
<dbReference type="PROSITE" id="PS51670">
    <property type="entry name" value="SHKT"/>
    <property type="match status" value="5"/>
</dbReference>
<dbReference type="AlphaFoldDB" id="A0A835W6P5"/>
<feature type="domain" description="ShKT" evidence="2">
    <location>
        <begin position="502"/>
        <end position="539"/>
    </location>
</feature>
<dbReference type="SMART" id="SM00254">
    <property type="entry name" value="ShKT"/>
    <property type="match status" value="5"/>
</dbReference>
<feature type="region of interest" description="Disordered" evidence="1">
    <location>
        <begin position="625"/>
        <end position="677"/>
    </location>
</feature>
<feature type="domain" description="ShKT" evidence="2">
    <location>
        <begin position="424"/>
        <end position="458"/>
    </location>
</feature>
<dbReference type="OrthoDB" id="291007at2759"/>
<evidence type="ECO:0000256" key="1">
    <source>
        <dbReference type="SAM" id="MobiDB-lite"/>
    </source>
</evidence>
<feature type="compositionally biased region" description="Pro residues" evidence="1">
    <location>
        <begin position="466"/>
        <end position="496"/>
    </location>
</feature>
<evidence type="ECO:0000259" key="2">
    <source>
        <dbReference type="PROSITE" id="PS51670"/>
    </source>
</evidence>
<evidence type="ECO:0000313" key="4">
    <source>
        <dbReference type="Proteomes" id="UP000650467"/>
    </source>
</evidence>
<feature type="compositionally biased region" description="Basic residues" evidence="1">
    <location>
        <begin position="659"/>
        <end position="677"/>
    </location>
</feature>
<proteinExistence type="predicted"/>
<feature type="region of interest" description="Disordered" evidence="1">
    <location>
        <begin position="36"/>
        <end position="90"/>
    </location>
</feature>
<accession>A0A835W6P5</accession>
<dbReference type="InterPro" id="IPR003582">
    <property type="entry name" value="ShKT_dom"/>
</dbReference>
<organism evidence="3 4">
    <name type="scientific">Chlamydomonas incerta</name>
    <dbReference type="NCBI Taxonomy" id="51695"/>
    <lineage>
        <taxon>Eukaryota</taxon>
        <taxon>Viridiplantae</taxon>
        <taxon>Chlorophyta</taxon>
        <taxon>core chlorophytes</taxon>
        <taxon>Chlorophyceae</taxon>
        <taxon>CS clade</taxon>
        <taxon>Chlamydomonadales</taxon>
        <taxon>Chlamydomonadaceae</taxon>
        <taxon>Chlamydomonas</taxon>
    </lineage>
</organism>
<feature type="compositionally biased region" description="Pro residues" evidence="1">
    <location>
        <begin position="634"/>
        <end position="655"/>
    </location>
</feature>
<feature type="region of interest" description="Disordered" evidence="1">
    <location>
        <begin position="460"/>
        <end position="498"/>
    </location>
</feature>
<dbReference type="EMBL" id="JAEHOC010000004">
    <property type="protein sequence ID" value="KAG2442557.1"/>
    <property type="molecule type" value="Genomic_DNA"/>
</dbReference>
<dbReference type="PANTHER" id="PTHR21724">
    <property type="entry name" value="SHKT DOMAIN-CONTAINING PROTEIN"/>
    <property type="match status" value="1"/>
</dbReference>
<protein>
    <recommendedName>
        <fullName evidence="2">ShKT domain-containing protein</fullName>
    </recommendedName>
</protein>
<keyword evidence="4" id="KW-1185">Reference proteome</keyword>
<feature type="domain" description="ShKT" evidence="2">
    <location>
        <begin position="362"/>
        <end position="399"/>
    </location>
</feature>
<sequence length="677" mass="73381">MSRQPEGQLFRPSRRRRSQEVEDLLARYYATGGFLPPPHVLAQQQQQKQQQSQAGEHPAARPLGEALGDGESSAAHTSVTTRDGEFRPGDESFRWRAEAAGGALEIWAYDEVSEDAISQAVLLTDRATAKTPQAVMDRVRVHGARIVIIGRQQRLTDLPPFRWLLTYQGAGGQGTNADGRQWTDIRGGGAVAGNPDMAVGEEDLLETYDEVQTGDGWGNESVFVHELAHTIMNLGFDACQLQRVAQRYTAARNSGAYTPSSYIMVNQYEYYAMMVAVSFDSTLNNEAADNLLHKDQLVARDAGAAELVDWGFGGNPWRYPDDCPTCAYSWPWYYYDLYSPAPGRVAYTPLAACPQLRPNSGCSDRNATYCPFWASVGYCNDTVNQPYMSANCVASCGMCPFLPAGGQEPPSPPSLPSPPPRGVCRDDYPDNCPQWSSLAGECAKRFMLQHCRVSCRYCSASDTTISPPPPRRFPPRPPRGPPPAPRPPAPSPPAPRPSGIACRDRNTTFCPQWIAAGYCRSPEFAQALASQCRLGCGFCNVGCDETEARCAGWAAAGECGNTPGYMEANCARSCGLCDGLNLGGACGDDSVSCPYWAQTGECNKNAGYMLVRCRASCNVCGSQPGAAQPQRPVISPPPPPSRIPPPRPRPSPPQGAPTKRARSPKPKQKPKSPKKNG</sequence>
<name>A0A835W6P5_CHLIN</name>
<reference evidence="3" key="1">
    <citation type="journal article" date="2020" name="bioRxiv">
        <title>Comparative genomics of Chlamydomonas.</title>
        <authorList>
            <person name="Craig R.J."/>
            <person name="Hasan A.R."/>
            <person name="Ness R.W."/>
            <person name="Keightley P.D."/>
        </authorList>
    </citation>
    <scope>NUCLEOTIDE SEQUENCE</scope>
    <source>
        <strain evidence="3">SAG 7.73</strain>
    </source>
</reference>